<comment type="caution">
    <text evidence="1">The sequence shown here is derived from an EMBL/GenBank/DDBJ whole genome shotgun (WGS) entry which is preliminary data.</text>
</comment>
<reference evidence="1" key="1">
    <citation type="submission" date="2023-03" db="EMBL/GenBank/DDBJ databases">
        <title>Chromosome-level genomes of two armyworms, Mythimna separata and Mythimna loreyi, provide insights into the biosynthesis and reception of sex pheromones.</title>
        <authorList>
            <person name="Zhao H."/>
        </authorList>
    </citation>
    <scope>NUCLEOTIDE SEQUENCE</scope>
    <source>
        <strain evidence="1">BeijingLab</strain>
    </source>
</reference>
<dbReference type="Proteomes" id="UP001231649">
    <property type="component" value="Chromosome 15"/>
</dbReference>
<accession>A0ACC2QVJ4</accession>
<name>A0ACC2QVJ4_9NEOP</name>
<evidence type="ECO:0000313" key="1">
    <source>
        <dbReference type="EMBL" id="KAJ8725368.1"/>
    </source>
</evidence>
<gene>
    <name evidence="1" type="ORF">PYW08_003551</name>
</gene>
<keyword evidence="2" id="KW-1185">Reference proteome</keyword>
<sequence length="372" mass="42969">MYIAFKWLLGLTLAMWISMCCIDVIVKKSFEIKKEGFDQKISEITRNTTIANRKDALRSDRYHQHNDKHNVIQDDILFPLVSDAPKLKGLPGEFVWTVKDKDGLISKLYEYDFTSDFDDGDTEIRRIRQYSVYFDKDCLLDSINSKTVINNERIKMEKLKEIDVNTISWKSIKQDGLDIEYAVPISKAIASKIFEELESTLEYFTGDLSKIKVFGKIYPLPRQQVAYGDPGITYTYSGVTVPALPWPAPVLALRDFLVALRGIKYDFVLVNKYRNGNDHMGEHRDNEPELDPTFPIASISFGQERTFVLKHRDARKPGKDKKPIPPVRIELEHGSVLLMNPPTNEIWYHSLPTRKRLMGARINLTFRKMSLK</sequence>
<organism evidence="1 2">
    <name type="scientific">Mythimna loreyi</name>
    <dbReference type="NCBI Taxonomy" id="667449"/>
    <lineage>
        <taxon>Eukaryota</taxon>
        <taxon>Metazoa</taxon>
        <taxon>Ecdysozoa</taxon>
        <taxon>Arthropoda</taxon>
        <taxon>Hexapoda</taxon>
        <taxon>Insecta</taxon>
        <taxon>Pterygota</taxon>
        <taxon>Neoptera</taxon>
        <taxon>Endopterygota</taxon>
        <taxon>Lepidoptera</taxon>
        <taxon>Glossata</taxon>
        <taxon>Ditrysia</taxon>
        <taxon>Noctuoidea</taxon>
        <taxon>Noctuidae</taxon>
        <taxon>Noctuinae</taxon>
        <taxon>Hadenini</taxon>
        <taxon>Mythimna</taxon>
    </lineage>
</organism>
<dbReference type="EMBL" id="CM056791">
    <property type="protein sequence ID" value="KAJ8725368.1"/>
    <property type="molecule type" value="Genomic_DNA"/>
</dbReference>
<evidence type="ECO:0000313" key="2">
    <source>
        <dbReference type="Proteomes" id="UP001231649"/>
    </source>
</evidence>
<proteinExistence type="predicted"/>
<protein>
    <submittedName>
        <fullName evidence="1">Uncharacterized protein</fullName>
    </submittedName>
</protein>